<sequence length="76" mass="8328">MDVSLAHCALLFLVECASNSSRAFWHLPLPRVAVSEGRGSHPHLLQCSGKWAPSFLFKFCACSLSRSFAHLPVCPT</sequence>
<dbReference type="EMBL" id="GIFC01001467">
    <property type="protein sequence ID" value="MXU83550.1"/>
    <property type="molecule type" value="Transcribed_RNA"/>
</dbReference>
<dbReference type="AlphaFoldDB" id="A0A6B0U4H2"/>
<accession>A0A6B0U4H2</accession>
<evidence type="ECO:0000313" key="1">
    <source>
        <dbReference type="EMBL" id="MXU83550.1"/>
    </source>
</evidence>
<organism evidence="1">
    <name type="scientific">Ixodes ricinus</name>
    <name type="common">Common tick</name>
    <name type="synonym">Acarus ricinus</name>
    <dbReference type="NCBI Taxonomy" id="34613"/>
    <lineage>
        <taxon>Eukaryota</taxon>
        <taxon>Metazoa</taxon>
        <taxon>Ecdysozoa</taxon>
        <taxon>Arthropoda</taxon>
        <taxon>Chelicerata</taxon>
        <taxon>Arachnida</taxon>
        <taxon>Acari</taxon>
        <taxon>Parasitiformes</taxon>
        <taxon>Ixodida</taxon>
        <taxon>Ixodoidea</taxon>
        <taxon>Ixodidae</taxon>
        <taxon>Ixodinae</taxon>
        <taxon>Ixodes</taxon>
    </lineage>
</organism>
<proteinExistence type="predicted"/>
<reference evidence="1" key="1">
    <citation type="submission" date="2019-12" db="EMBL/GenBank/DDBJ databases">
        <title>An insight into the sialome of adult female Ixodes ricinus ticks feeding for 6 days.</title>
        <authorList>
            <person name="Perner J."/>
            <person name="Ribeiro J.M.C."/>
        </authorList>
    </citation>
    <scope>NUCLEOTIDE SEQUENCE</scope>
    <source>
        <strain evidence="1">Semi-engorged</strain>
        <tissue evidence="1">Salivary glands</tissue>
    </source>
</reference>
<name>A0A6B0U4H2_IXORI</name>
<protein>
    <submittedName>
        <fullName evidence="1">Putative secreted protein</fullName>
    </submittedName>
</protein>